<dbReference type="EMBL" id="JAHRHJ020002830">
    <property type="protein sequence ID" value="KAH9292588.1"/>
    <property type="molecule type" value="Genomic_DNA"/>
</dbReference>
<dbReference type="CDD" id="cd08017">
    <property type="entry name" value="M20_IAA_Hyd"/>
    <property type="match status" value="1"/>
</dbReference>
<accession>A0AA38C4H0</accession>
<dbReference type="PANTHER" id="PTHR11014:SF140">
    <property type="entry name" value="IAA-AMINO ACID HYDROLASE ILR1-LIKE 3"/>
    <property type="match status" value="1"/>
</dbReference>
<feature type="domain" description="Peptidase M20 dimerisation" evidence="6">
    <location>
        <begin position="223"/>
        <end position="319"/>
    </location>
</feature>
<dbReference type="SUPFAM" id="SSF53187">
    <property type="entry name" value="Zn-dependent exopeptidases"/>
    <property type="match status" value="1"/>
</dbReference>
<comment type="similarity">
    <text evidence="1">Belongs to the peptidase M20 family.</text>
</comment>
<dbReference type="GO" id="GO:0046872">
    <property type="term" value="F:metal ion binding"/>
    <property type="evidence" value="ECO:0007669"/>
    <property type="project" value="UniProtKB-KW"/>
</dbReference>
<keyword evidence="3" id="KW-0378">Hydrolase</keyword>
<comment type="cofactor">
    <cofactor evidence="4">
        <name>Mn(2+)</name>
        <dbReference type="ChEBI" id="CHEBI:29035"/>
    </cofactor>
    <text evidence="4">The Mn(2+) ion enhances activity.</text>
</comment>
<dbReference type="InterPro" id="IPR011650">
    <property type="entry name" value="Peptidase_M20_dimer"/>
</dbReference>
<keyword evidence="4" id="KW-0479">Metal-binding</keyword>
<evidence type="ECO:0000256" key="2">
    <source>
        <dbReference type="ARBA" id="ARBA00022729"/>
    </source>
</evidence>
<sequence length="443" mass="47868">MAASPLSNMPVIAVSVLVLLVSAALHVQCDDNLTLQDDYAKELMDAARNDTDWLISIRRGIHEHPELKFEEYNTSALIRSELDRIGVSYEWPYAKTGVVAQIGSGMPPVVALRADMDALPIQEQVEWEHKSKIEGRMHACGHDAHVTMLLGAAKLLHQRKDNLKGTVRLIFQPAEEGGAGAHNMTEEGALADAEAIFGMHVDPTSRVGIISSRAGPLYAASGRFEAIIDGKGGHAAFPDMSVDPVVCSCFIVLSLQQLISRETDPLDSRVISIGYIQGGNATNVIPSQVKIGGSLRSLTSAGLTTLQDRVREVIESQAVVHKCNGSVVFGERPYPAVENDENLHNHVKNVGATLLGSNNVKTANKVMASEDFSFYQQKIPGLMLAIGVRGENEPIISVHSPFFTLDEAVLPIGAALHTAIAEMYFDKDKENGAAPETERHTGL</sequence>
<dbReference type="NCBIfam" id="TIGR01891">
    <property type="entry name" value="amidohydrolases"/>
    <property type="match status" value="1"/>
</dbReference>
<keyword evidence="2 5" id="KW-0732">Signal</keyword>
<comment type="caution">
    <text evidence="7">The sequence shown here is derived from an EMBL/GenBank/DDBJ whole genome shotgun (WGS) entry which is preliminary data.</text>
</comment>
<evidence type="ECO:0000313" key="8">
    <source>
        <dbReference type="Proteomes" id="UP000824469"/>
    </source>
</evidence>
<feature type="binding site" evidence="4">
    <location>
        <position position="176"/>
    </location>
    <ligand>
        <name>Mn(2+)</name>
        <dbReference type="ChEBI" id="CHEBI:29035"/>
        <label>2</label>
    </ligand>
</feature>
<keyword evidence="4" id="KW-0464">Manganese</keyword>
<gene>
    <name evidence="7" type="ORF">KI387_042223</name>
</gene>
<dbReference type="GO" id="GO:0009850">
    <property type="term" value="P:auxin metabolic process"/>
    <property type="evidence" value="ECO:0007669"/>
    <property type="project" value="InterPro"/>
</dbReference>
<dbReference type="Proteomes" id="UP000824469">
    <property type="component" value="Unassembled WGS sequence"/>
</dbReference>
<dbReference type="AlphaFoldDB" id="A0AA38C4H0"/>
<evidence type="ECO:0000256" key="5">
    <source>
        <dbReference type="SAM" id="SignalP"/>
    </source>
</evidence>
<dbReference type="InterPro" id="IPR044757">
    <property type="entry name" value="ILR1-like_Hyd"/>
</dbReference>
<feature type="chain" id="PRO_5041398821" description="Peptidase M20 dimerisation domain-containing protein" evidence="5">
    <location>
        <begin position="30"/>
        <end position="443"/>
    </location>
</feature>
<dbReference type="SUPFAM" id="SSF55031">
    <property type="entry name" value="Bacterial exopeptidase dimerisation domain"/>
    <property type="match status" value="1"/>
</dbReference>
<dbReference type="GO" id="GO:0016787">
    <property type="term" value="F:hydrolase activity"/>
    <property type="evidence" value="ECO:0007669"/>
    <property type="project" value="UniProtKB-KW"/>
</dbReference>
<name>A0AA38C4H0_TAXCH</name>
<evidence type="ECO:0000256" key="4">
    <source>
        <dbReference type="PIRSR" id="PIRSR005962-1"/>
    </source>
</evidence>
<dbReference type="FunFam" id="3.30.70.360:FF:000001">
    <property type="entry name" value="N-acetyldiaminopimelate deacetylase"/>
    <property type="match status" value="1"/>
</dbReference>
<evidence type="ECO:0000259" key="6">
    <source>
        <dbReference type="Pfam" id="PF07687"/>
    </source>
</evidence>
<feature type="binding site" evidence="4">
    <location>
        <position position="140"/>
    </location>
    <ligand>
        <name>Mn(2+)</name>
        <dbReference type="ChEBI" id="CHEBI:29035"/>
        <label>2</label>
    </ligand>
</feature>
<dbReference type="OMA" id="LVATHIY"/>
<feature type="signal peptide" evidence="5">
    <location>
        <begin position="1"/>
        <end position="29"/>
    </location>
</feature>
<feature type="binding site" evidence="4">
    <location>
        <position position="200"/>
    </location>
    <ligand>
        <name>Mn(2+)</name>
        <dbReference type="ChEBI" id="CHEBI:29035"/>
        <label>2</label>
    </ligand>
</feature>
<reference evidence="7 8" key="1">
    <citation type="journal article" date="2021" name="Nat. Plants">
        <title>The Taxus genome provides insights into paclitaxel biosynthesis.</title>
        <authorList>
            <person name="Xiong X."/>
            <person name="Gou J."/>
            <person name="Liao Q."/>
            <person name="Li Y."/>
            <person name="Zhou Q."/>
            <person name="Bi G."/>
            <person name="Li C."/>
            <person name="Du R."/>
            <person name="Wang X."/>
            <person name="Sun T."/>
            <person name="Guo L."/>
            <person name="Liang H."/>
            <person name="Lu P."/>
            <person name="Wu Y."/>
            <person name="Zhang Z."/>
            <person name="Ro D.K."/>
            <person name="Shang Y."/>
            <person name="Huang S."/>
            <person name="Yan J."/>
        </authorList>
    </citation>
    <scope>NUCLEOTIDE SEQUENCE [LARGE SCALE GENOMIC DNA]</scope>
    <source>
        <strain evidence="7">Ta-2019</strain>
    </source>
</reference>
<dbReference type="Pfam" id="PF07687">
    <property type="entry name" value="M20_dimer"/>
    <property type="match status" value="1"/>
</dbReference>
<dbReference type="InterPro" id="IPR017439">
    <property type="entry name" value="Amidohydrolase"/>
</dbReference>
<dbReference type="Gene3D" id="3.40.630.10">
    <property type="entry name" value="Zn peptidases"/>
    <property type="match status" value="1"/>
</dbReference>
<dbReference type="Pfam" id="PF01546">
    <property type="entry name" value="Peptidase_M20"/>
    <property type="match status" value="1"/>
</dbReference>
<keyword evidence="8" id="KW-1185">Reference proteome</keyword>
<organism evidence="7 8">
    <name type="scientific">Taxus chinensis</name>
    <name type="common">Chinese yew</name>
    <name type="synonym">Taxus wallichiana var. chinensis</name>
    <dbReference type="NCBI Taxonomy" id="29808"/>
    <lineage>
        <taxon>Eukaryota</taxon>
        <taxon>Viridiplantae</taxon>
        <taxon>Streptophyta</taxon>
        <taxon>Embryophyta</taxon>
        <taxon>Tracheophyta</taxon>
        <taxon>Spermatophyta</taxon>
        <taxon>Pinopsida</taxon>
        <taxon>Pinidae</taxon>
        <taxon>Conifers II</taxon>
        <taxon>Cupressales</taxon>
        <taxon>Taxaceae</taxon>
        <taxon>Taxus</taxon>
    </lineage>
</organism>
<dbReference type="InterPro" id="IPR036264">
    <property type="entry name" value="Bact_exopeptidase_dim_dom"/>
</dbReference>
<dbReference type="PANTHER" id="PTHR11014">
    <property type="entry name" value="PEPTIDASE M20 FAMILY MEMBER"/>
    <property type="match status" value="1"/>
</dbReference>
<feature type="binding site" evidence="4">
    <location>
        <position position="399"/>
    </location>
    <ligand>
        <name>Mn(2+)</name>
        <dbReference type="ChEBI" id="CHEBI:29035"/>
        <label>2</label>
    </ligand>
</feature>
<dbReference type="PIRSF" id="PIRSF005962">
    <property type="entry name" value="Pept_M20D_amidohydro"/>
    <property type="match status" value="1"/>
</dbReference>
<protein>
    <recommendedName>
        <fullName evidence="6">Peptidase M20 dimerisation domain-containing protein</fullName>
    </recommendedName>
</protein>
<evidence type="ECO:0000313" key="7">
    <source>
        <dbReference type="EMBL" id="KAH9292588.1"/>
    </source>
</evidence>
<evidence type="ECO:0000256" key="3">
    <source>
        <dbReference type="ARBA" id="ARBA00022801"/>
    </source>
</evidence>
<proteinExistence type="inferred from homology"/>
<dbReference type="Gene3D" id="3.30.70.360">
    <property type="match status" value="1"/>
</dbReference>
<feature type="binding site" evidence="4">
    <location>
        <position position="142"/>
    </location>
    <ligand>
        <name>Mn(2+)</name>
        <dbReference type="ChEBI" id="CHEBI:29035"/>
        <label>2</label>
    </ligand>
</feature>
<dbReference type="InterPro" id="IPR002933">
    <property type="entry name" value="Peptidase_M20"/>
</dbReference>
<evidence type="ECO:0000256" key="1">
    <source>
        <dbReference type="ARBA" id="ARBA00006153"/>
    </source>
</evidence>